<evidence type="ECO:0000259" key="1">
    <source>
        <dbReference type="Pfam" id="PF07883"/>
    </source>
</evidence>
<gene>
    <name evidence="2" type="ORF">CAC42_6975</name>
</gene>
<dbReference type="Pfam" id="PF07883">
    <property type="entry name" value="Cupin_2"/>
    <property type="match status" value="1"/>
</dbReference>
<keyword evidence="3" id="KW-1185">Reference proteome</keyword>
<organism evidence="2 3">
    <name type="scientific">Sphaceloma murrayae</name>
    <dbReference type="NCBI Taxonomy" id="2082308"/>
    <lineage>
        <taxon>Eukaryota</taxon>
        <taxon>Fungi</taxon>
        <taxon>Dikarya</taxon>
        <taxon>Ascomycota</taxon>
        <taxon>Pezizomycotina</taxon>
        <taxon>Dothideomycetes</taxon>
        <taxon>Dothideomycetidae</taxon>
        <taxon>Myriangiales</taxon>
        <taxon>Elsinoaceae</taxon>
        <taxon>Sphaceloma</taxon>
    </lineage>
</organism>
<dbReference type="SUPFAM" id="SSF51182">
    <property type="entry name" value="RmlC-like cupins"/>
    <property type="match status" value="1"/>
</dbReference>
<feature type="domain" description="Cupin type-2" evidence="1">
    <location>
        <begin position="88"/>
        <end position="150"/>
    </location>
</feature>
<dbReference type="EMBL" id="NKHZ01000051">
    <property type="protein sequence ID" value="PNS17292.1"/>
    <property type="molecule type" value="Genomic_DNA"/>
</dbReference>
<dbReference type="OrthoDB" id="5840532at2759"/>
<dbReference type="InterPro" id="IPR011051">
    <property type="entry name" value="RmlC_Cupin_sf"/>
</dbReference>
<dbReference type="PANTHER" id="PTHR36156">
    <property type="entry name" value="SLR2101 PROTEIN"/>
    <property type="match status" value="1"/>
</dbReference>
<dbReference type="Proteomes" id="UP000243797">
    <property type="component" value="Unassembled WGS sequence"/>
</dbReference>
<accession>A0A2K1QQH4</accession>
<reference evidence="2 3" key="1">
    <citation type="submission" date="2017-06" db="EMBL/GenBank/DDBJ databases">
        <title>Draft genome sequence of a variant of Elsinoe murrayae.</title>
        <authorList>
            <person name="Cheng Q."/>
        </authorList>
    </citation>
    <scope>NUCLEOTIDE SEQUENCE [LARGE SCALE GENOMIC DNA]</scope>
    <source>
        <strain evidence="2 3">CQ-2017a</strain>
    </source>
</reference>
<dbReference type="AlphaFoldDB" id="A0A2K1QQH4"/>
<protein>
    <recommendedName>
        <fullName evidence="1">Cupin type-2 domain-containing protein</fullName>
    </recommendedName>
</protein>
<dbReference type="InterPro" id="IPR014710">
    <property type="entry name" value="RmlC-like_jellyroll"/>
</dbReference>
<comment type="caution">
    <text evidence="2">The sequence shown here is derived from an EMBL/GenBank/DDBJ whole genome shotgun (WGS) entry which is preliminary data.</text>
</comment>
<dbReference type="CDD" id="cd02231">
    <property type="entry name" value="cupin_BLL6423-like"/>
    <property type="match status" value="1"/>
</dbReference>
<evidence type="ECO:0000313" key="3">
    <source>
        <dbReference type="Proteomes" id="UP000243797"/>
    </source>
</evidence>
<dbReference type="PANTHER" id="PTHR36156:SF2">
    <property type="entry name" value="CUPIN TYPE-2 DOMAIN-CONTAINING PROTEIN"/>
    <property type="match status" value="1"/>
</dbReference>
<sequence>MAAYGKLPTFQRYVTGHDDKGKAIVVPEVDSNPPWQTNIEGGRAAFCQAYVTSGIPVDLNDNKDIDKYKGFLSNPPGIVSKGGTVMRIVDMAPSTLSPMHRTVSLDYGIVLVGEVELVLDSGEKRIMKTGDICVQRGTNHAWRNTSDTEWARMVYFLQESLPLTVAGQALDEDYGTMEGVKASH</sequence>
<name>A0A2K1QQH4_9PEZI</name>
<proteinExistence type="predicted"/>
<evidence type="ECO:0000313" key="2">
    <source>
        <dbReference type="EMBL" id="PNS17292.1"/>
    </source>
</evidence>
<dbReference type="InterPro" id="IPR047142">
    <property type="entry name" value="OryJ/VirC-like"/>
</dbReference>
<dbReference type="Gene3D" id="2.60.120.10">
    <property type="entry name" value="Jelly Rolls"/>
    <property type="match status" value="1"/>
</dbReference>
<dbReference type="InterPro" id="IPR013096">
    <property type="entry name" value="Cupin_2"/>
</dbReference>
<dbReference type="InParanoid" id="A0A2K1QQH4"/>
<dbReference type="Gene3D" id="2.20.70.150">
    <property type="match status" value="1"/>
</dbReference>
<dbReference type="STRING" id="2082308.A0A2K1QQH4"/>